<organism evidence="2">
    <name type="scientific">bioreactor metagenome</name>
    <dbReference type="NCBI Taxonomy" id="1076179"/>
    <lineage>
        <taxon>unclassified sequences</taxon>
        <taxon>metagenomes</taxon>
        <taxon>ecological metagenomes</taxon>
    </lineage>
</organism>
<proteinExistence type="predicted"/>
<evidence type="ECO:0000313" key="2">
    <source>
        <dbReference type="EMBL" id="MPL93766.1"/>
    </source>
</evidence>
<dbReference type="InterPro" id="IPR055979">
    <property type="entry name" value="DUF7557"/>
</dbReference>
<comment type="caution">
    <text evidence="2">The sequence shown here is derived from an EMBL/GenBank/DDBJ whole genome shotgun (WGS) entry which is preliminary data.</text>
</comment>
<gene>
    <name evidence="1" type="ORF">SDC9_39894</name>
    <name evidence="2" type="ORF">SDC9_39913</name>
</gene>
<name>A0A644VQZ3_9ZZZZ</name>
<dbReference type="EMBL" id="VSSQ01000402">
    <property type="protein sequence ID" value="MPL93766.1"/>
    <property type="molecule type" value="Genomic_DNA"/>
</dbReference>
<dbReference type="AlphaFoldDB" id="A0A644VQZ3"/>
<protein>
    <submittedName>
        <fullName evidence="2">Uncharacterized protein</fullName>
    </submittedName>
</protein>
<sequence length="76" mass="8444">MGTSTISIPSDLKVRLNALRIHQRETYADIIVRLISFAEDAEPLSETEIAQLEEAVDDMKAGRLMSAKDLRSELGL</sequence>
<accession>A0A644VQZ3</accession>
<evidence type="ECO:0000313" key="1">
    <source>
        <dbReference type="EMBL" id="MPL93747.1"/>
    </source>
</evidence>
<dbReference type="EMBL" id="VSSQ01000402">
    <property type="protein sequence ID" value="MPL93747.1"/>
    <property type="molecule type" value="Genomic_DNA"/>
</dbReference>
<dbReference type="Pfam" id="PF24434">
    <property type="entry name" value="DUF7557"/>
    <property type="match status" value="1"/>
</dbReference>
<reference evidence="2" key="1">
    <citation type="submission" date="2019-08" db="EMBL/GenBank/DDBJ databases">
        <authorList>
            <person name="Kucharzyk K."/>
            <person name="Murdoch R.W."/>
            <person name="Higgins S."/>
            <person name="Loffler F."/>
        </authorList>
    </citation>
    <scope>NUCLEOTIDE SEQUENCE</scope>
</reference>